<feature type="compositionally biased region" description="Basic and acidic residues" evidence="1">
    <location>
        <begin position="47"/>
        <end position="58"/>
    </location>
</feature>
<gene>
    <name evidence="2" type="ordered locus">PAS_chr1-1_0173</name>
</gene>
<name>C4QWB5_KOMPG</name>
<proteinExistence type="predicted"/>
<accession>C4QWB5</accession>
<reference evidence="2 3" key="1">
    <citation type="journal article" date="2009" name="Nat. Biotechnol.">
        <title>Genome sequence of the recombinant protein production host Pichia pastoris.</title>
        <authorList>
            <person name="De Schutter K."/>
            <person name="Lin Y.C."/>
            <person name="Tiels P."/>
            <person name="Van Hecke A."/>
            <person name="Glinka S."/>
            <person name="Weber-Lehmann J."/>
            <person name="Rouze P."/>
            <person name="Van de Peer Y."/>
            <person name="Callewaert N."/>
        </authorList>
    </citation>
    <scope>NUCLEOTIDE SEQUENCE [LARGE SCALE GENOMIC DNA]</scope>
    <source>
        <strain evidence="3">GS115 / ATCC 20864</strain>
    </source>
</reference>
<dbReference type="GeneID" id="8196677"/>
<sequence length="116" mass="13435">MTGSLGDIFASLFKKKDEEELLWPNMTSSRQSEETCCPAQHVRIEHERKHRGSIDNKGHRNQFLSSASSTFPPAEDVQFEKLSQSIYTMLDEPLHIQPNNQNCISYRNSGFRTKYR</sequence>
<feature type="compositionally biased region" description="Polar residues" evidence="1">
    <location>
        <begin position="62"/>
        <end position="71"/>
    </location>
</feature>
<dbReference type="KEGG" id="ppa:PAS_chr1-1_0173"/>
<dbReference type="EMBL" id="FN392319">
    <property type="protein sequence ID" value="CAY67538.1"/>
    <property type="molecule type" value="Genomic_DNA"/>
</dbReference>
<keyword evidence="3" id="KW-1185">Reference proteome</keyword>
<dbReference type="InParanoid" id="C4QWB5"/>
<dbReference type="RefSeq" id="XP_002489819.1">
    <property type="nucleotide sequence ID" value="XM_002489774.1"/>
</dbReference>
<dbReference type="HOGENOM" id="CLU_2097696_0_0_1"/>
<feature type="region of interest" description="Disordered" evidence="1">
    <location>
        <begin position="47"/>
        <end position="71"/>
    </location>
</feature>
<evidence type="ECO:0000256" key="1">
    <source>
        <dbReference type="SAM" id="MobiDB-lite"/>
    </source>
</evidence>
<dbReference type="AlphaFoldDB" id="C4QWB5"/>
<dbReference type="OrthoDB" id="10317978at2759"/>
<evidence type="ECO:0000313" key="3">
    <source>
        <dbReference type="Proteomes" id="UP000000314"/>
    </source>
</evidence>
<protein>
    <submittedName>
        <fullName evidence="2">Uncharacterized protein</fullName>
    </submittedName>
</protein>
<evidence type="ECO:0000313" key="2">
    <source>
        <dbReference type="EMBL" id="CAY67538.1"/>
    </source>
</evidence>
<organism evidence="2 3">
    <name type="scientific">Komagataella phaffii (strain GS115 / ATCC 20864)</name>
    <name type="common">Yeast</name>
    <name type="synonym">Pichia pastoris</name>
    <dbReference type="NCBI Taxonomy" id="644223"/>
    <lineage>
        <taxon>Eukaryota</taxon>
        <taxon>Fungi</taxon>
        <taxon>Dikarya</taxon>
        <taxon>Ascomycota</taxon>
        <taxon>Saccharomycotina</taxon>
        <taxon>Pichiomycetes</taxon>
        <taxon>Pichiales</taxon>
        <taxon>Pichiaceae</taxon>
        <taxon>Komagataella</taxon>
    </lineage>
</organism>
<dbReference type="Proteomes" id="UP000000314">
    <property type="component" value="Chromosome 1"/>
</dbReference>